<reference evidence="2 3" key="1">
    <citation type="journal article" date="2019" name="Commun. Biol.">
        <title>The bagworm genome reveals a unique fibroin gene that provides high tensile strength.</title>
        <authorList>
            <person name="Kono N."/>
            <person name="Nakamura H."/>
            <person name="Ohtoshi R."/>
            <person name="Tomita M."/>
            <person name="Numata K."/>
            <person name="Arakawa K."/>
        </authorList>
    </citation>
    <scope>NUCLEOTIDE SEQUENCE [LARGE SCALE GENOMIC DNA]</scope>
</reference>
<evidence type="ECO:0000313" key="3">
    <source>
        <dbReference type="Proteomes" id="UP000299102"/>
    </source>
</evidence>
<comment type="caution">
    <text evidence="2">The sequence shown here is derived from an EMBL/GenBank/DDBJ whole genome shotgun (WGS) entry which is preliminary data.</text>
</comment>
<dbReference type="AlphaFoldDB" id="A0A4C1V2T0"/>
<accession>A0A4C1V2T0</accession>
<protein>
    <submittedName>
        <fullName evidence="2">Uncharacterized protein</fullName>
    </submittedName>
</protein>
<keyword evidence="3" id="KW-1185">Reference proteome</keyword>
<name>A0A4C1V2T0_EUMVA</name>
<gene>
    <name evidence="2" type="ORF">EVAR_23984_1</name>
</gene>
<dbReference type="EMBL" id="BGZK01000261">
    <property type="protein sequence ID" value="GBP32572.1"/>
    <property type="molecule type" value="Genomic_DNA"/>
</dbReference>
<sequence>MRQVLCPVPAPANRVWKTHERTLMWTTPCTWPLRWNMSSTRAEPRGACCAQFSDRIYRSEPKLPCIRAIFVSGLRMQLQHGTHSGSHYKERGSKLSRASPYGRSWERDGTS</sequence>
<evidence type="ECO:0000256" key="1">
    <source>
        <dbReference type="SAM" id="MobiDB-lite"/>
    </source>
</evidence>
<organism evidence="2 3">
    <name type="scientific">Eumeta variegata</name>
    <name type="common">Bagworm moth</name>
    <name type="synonym">Eumeta japonica</name>
    <dbReference type="NCBI Taxonomy" id="151549"/>
    <lineage>
        <taxon>Eukaryota</taxon>
        <taxon>Metazoa</taxon>
        <taxon>Ecdysozoa</taxon>
        <taxon>Arthropoda</taxon>
        <taxon>Hexapoda</taxon>
        <taxon>Insecta</taxon>
        <taxon>Pterygota</taxon>
        <taxon>Neoptera</taxon>
        <taxon>Endopterygota</taxon>
        <taxon>Lepidoptera</taxon>
        <taxon>Glossata</taxon>
        <taxon>Ditrysia</taxon>
        <taxon>Tineoidea</taxon>
        <taxon>Psychidae</taxon>
        <taxon>Oiketicinae</taxon>
        <taxon>Eumeta</taxon>
    </lineage>
</organism>
<dbReference type="Proteomes" id="UP000299102">
    <property type="component" value="Unassembled WGS sequence"/>
</dbReference>
<feature type="region of interest" description="Disordered" evidence="1">
    <location>
        <begin position="81"/>
        <end position="111"/>
    </location>
</feature>
<evidence type="ECO:0000313" key="2">
    <source>
        <dbReference type="EMBL" id="GBP32572.1"/>
    </source>
</evidence>
<proteinExistence type="predicted"/>